<evidence type="ECO:0000313" key="2">
    <source>
        <dbReference type="EMBL" id="CAP01114.1"/>
    </source>
</evidence>
<proteinExistence type="predicted"/>
<dbReference type="Proteomes" id="UP000001741">
    <property type="component" value="Chromosome"/>
</dbReference>
<feature type="coiled-coil region" evidence="1">
    <location>
        <begin position="19"/>
        <end position="69"/>
    </location>
</feature>
<dbReference type="EMBL" id="CU468230">
    <property type="protein sequence ID" value="CAP01114.1"/>
    <property type="molecule type" value="Genomic_DNA"/>
</dbReference>
<protein>
    <submittedName>
        <fullName evidence="2">Uncharacterized protein</fullName>
    </submittedName>
</protein>
<dbReference type="AlphaFoldDB" id="B0VNN6"/>
<dbReference type="HOGENOM" id="CLU_200183_0_0_6"/>
<name>B0VNN6_ACIBS</name>
<sequence>MFVALSFDWVFFFGVNMDTIEAKKNLNALCNEIEKLQNLSRSLMTAKEMLDIDAKIKRHKEQVKNIRSNLHA</sequence>
<organism evidence="2 3">
    <name type="scientific">Acinetobacter baumannii (strain SDF)</name>
    <dbReference type="NCBI Taxonomy" id="509170"/>
    <lineage>
        <taxon>Bacteria</taxon>
        <taxon>Pseudomonadati</taxon>
        <taxon>Pseudomonadota</taxon>
        <taxon>Gammaproteobacteria</taxon>
        <taxon>Moraxellales</taxon>
        <taxon>Moraxellaceae</taxon>
        <taxon>Acinetobacter</taxon>
        <taxon>Acinetobacter calcoaceticus/baumannii complex</taxon>
    </lineage>
</organism>
<dbReference type="KEGG" id="abm:ABSDF1777"/>
<gene>
    <name evidence="2" type="ordered locus">ABSDF1777</name>
</gene>
<reference evidence="2 3" key="1">
    <citation type="journal article" date="2008" name="PLoS ONE">
        <title>Comparative analysis of Acinetobacters: three genomes for three lifestyles.</title>
        <authorList>
            <person name="Vallenet D."/>
            <person name="Nordmann P."/>
            <person name="Barbe V."/>
            <person name="Poirel L."/>
            <person name="Mangenot S."/>
            <person name="Bataille E."/>
            <person name="Dossat C."/>
            <person name="Gas S."/>
            <person name="Kreimeyer A."/>
            <person name="Lenoble P."/>
            <person name="Oztas S."/>
            <person name="Poulain J."/>
            <person name="Segurens B."/>
            <person name="Robert C."/>
            <person name="Abergel C."/>
            <person name="Claverie J.M."/>
            <person name="Raoult D."/>
            <person name="Medigue C."/>
            <person name="Weissenbach J."/>
            <person name="Cruveiller S."/>
        </authorList>
    </citation>
    <scope>NUCLEOTIDE SEQUENCE [LARGE SCALE GENOMIC DNA]</scope>
    <source>
        <strain evidence="2 3">SDF</strain>
    </source>
</reference>
<keyword evidence="1" id="KW-0175">Coiled coil</keyword>
<evidence type="ECO:0000256" key="1">
    <source>
        <dbReference type="SAM" id="Coils"/>
    </source>
</evidence>
<dbReference type="BioCyc" id="ABAU509170:GCL9-1455-MONOMER"/>
<evidence type="ECO:0000313" key="3">
    <source>
        <dbReference type="Proteomes" id="UP000001741"/>
    </source>
</evidence>
<accession>B0VNN6</accession>